<sequence length="99" mass="11197">MSSRLLFTAFVLFNVFIFVCSVPVVFSGIQQSSTDDAYDDGDAADYYAVQPTVKRQSASRPVWAKYAWMRTSGKRTSVQNFQRTPSRNTVLRLASLFNI</sequence>
<dbReference type="Proteomes" id="UP000887566">
    <property type="component" value="Unplaced"/>
</dbReference>
<proteinExistence type="predicted"/>
<dbReference type="AlphaFoldDB" id="A0A914WWW5"/>
<dbReference type="WBParaSite" id="PSAMB.scaffold5144size12516.g25967.t1">
    <property type="protein sequence ID" value="PSAMB.scaffold5144size12516.g25967.t1"/>
    <property type="gene ID" value="PSAMB.scaffold5144size12516.g25967"/>
</dbReference>
<name>A0A914WWW5_9BILA</name>
<feature type="signal peptide" evidence="1">
    <location>
        <begin position="1"/>
        <end position="21"/>
    </location>
</feature>
<protein>
    <submittedName>
        <fullName evidence="3">Secreted protein</fullName>
    </submittedName>
</protein>
<keyword evidence="2" id="KW-1185">Reference proteome</keyword>
<accession>A0A914WWW5</accession>
<feature type="chain" id="PRO_5037263799" evidence="1">
    <location>
        <begin position="22"/>
        <end position="99"/>
    </location>
</feature>
<evidence type="ECO:0000256" key="1">
    <source>
        <dbReference type="SAM" id="SignalP"/>
    </source>
</evidence>
<reference evidence="3" key="1">
    <citation type="submission" date="2022-11" db="UniProtKB">
        <authorList>
            <consortium name="WormBaseParasite"/>
        </authorList>
    </citation>
    <scope>IDENTIFICATION</scope>
</reference>
<evidence type="ECO:0000313" key="3">
    <source>
        <dbReference type="WBParaSite" id="PSAMB.scaffold5144size12516.g25967.t1"/>
    </source>
</evidence>
<organism evidence="2 3">
    <name type="scientific">Plectus sambesii</name>
    <dbReference type="NCBI Taxonomy" id="2011161"/>
    <lineage>
        <taxon>Eukaryota</taxon>
        <taxon>Metazoa</taxon>
        <taxon>Ecdysozoa</taxon>
        <taxon>Nematoda</taxon>
        <taxon>Chromadorea</taxon>
        <taxon>Plectida</taxon>
        <taxon>Plectina</taxon>
        <taxon>Plectoidea</taxon>
        <taxon>Plectidae</taxon>
        <taxon>Plectus</taxon>
    </lineage>
</organism>
<evidence type="ECO:0000313" key="2">
    <source>
        <dbReference type="Proteomes" id="UP000887566"/>
    </source>
</evidence>
<keyword evidence="1" id="KW-0732">Signal</keyword>